<proteinExistence type="predicted"/>
<dbReference type="SUPFAM" id="SSF47413">
    <property type="entry name" value="lambda repressor-like DNA-binding domains"/>
    <property type="match status" value="1"/>
</dbReference>
<dbReference type="InterPro" id="IPR001387">
    <property type="entry name" value="Cro/C1-type_HTH"/>
</dbReference>
<comment type="caution">
    <text evidence="2">The sequence shown here is derived from an EMBL/GenBank/DDBJ whole genome shotgun (WGS) entry which is preliminary data.</text>
</comment>
<dbReference type="AlphaFoldDB" id="A0A6G3QRH3"/>
<accession>A0A6G3QRH3</accession>
<name>A0A6G3QRH3_9ACTN</name>
<feature type="compositionally biased region" description="Low complexity" evidence="1">
    <location>
        <begin position="96"/>
        <end position="125"/>
    </location>
</feature>
<sequence length="125" mass="13685">MTVSEQDEVARFASLLREFKERTDRSYGSLARRLGMNTSTLHRYCAGDAVPVDFAPVERFAALCGATREERLELHHRWLLAAEARRRPRTDGVAREAPPGTEPATGTPGASRASGRAARGPAEHA</sequence>
<dbReference type="GO" id="GO:0003677">
    <property type="term" value="F:DNA binding"/>
    <property type="evidence" value="ECO:0007669"/>
    <property type="project" value="InterPro"/>
</dbReference>
<dbReference type="EMBL" id="JAAGMD010000193">
    <property type="protein sequence ID" value="NEA85797.1"/>
    <property type="molecule type" value="Genomic_DNA"/>
</dbReference>
<evidence type="ECO:0000313" key="2">
    <source>
        <dbReference type="EMBL" id="NEA85797.1"/>
    </source>
</evidence>
<feature type="non-terminal residue" evidence="2">
    <location>
        <position position="125"/>
    </location>
</feature>
<feature type="region of interest" description="Disordered" evidence="1">
    <location>
        <begin position="85"/>
        <end position="125"/>
    </location>
</feature>
<reference evidence="2" key="1">
    <citation type="submission" date="2020-01" db="EMBL/GenBank/DDBJ databases">
        <title>Insect and environment-associated Actinomycetes.</title>
        <authorList>
            <person name="Currrie C."/>
            <person name="Chevrette M."/>
            <person name="Carlson C."/>
            <person name="Stubbendieck R."/>
            <person name="Wendt-Pienkowski E."/>
        </authorList>
    </citation>
    <scope>NUCLEOTIDE SEQUENCE</scope>
    <source>
        <strain evidence="2">SID14436</strain>
    </source>
</reference>
<evidence type="ECO:0000256" key="1">
    <source>
        <dbReference type="SAM" id="MobiDB-lite"/>
    </source>
</evidence>
<dbReference type="InterPro" id="IPR010982">
    <property type="entry name" value="Lambda_DNA-bd_dom_sf"/>
</dbReference>
<dbReference type="Pfam" id="PF13560">
    <property type="entry name" value="HTH_31"/>
    <property type="match status" value="1"/>
</dbReference>
<organism evidence="2">
    <name type="scientific">Streptomyces sp. SID14436</name>
    <dbReference type="NCBI Taxonomy" id="2706070"/>
    <lineage>
        <taxon>Bacteria</taxon>
        <taxon>Bacillati</taxon>
        <taxon>Actinomycetota</taxon>
        <taxon>Actinomycetes</taxon>
        <taxon>Kitasatosporales</taxon>
        <taxon>Streptomycetaceae</taxon>
        <taxon>Streptomyces</taxon>
    </lineage>
</organism>
<feature type="compositionally biased region" description="Basic and acidic residues" evidence="1">
    <location>
        <begin position="85"/>
        <end position="94"/>
    </location>
</feature>
<dbReference type="CDD" id="cd00093">
    <property type="entry name" value="HTH_XRE"/>
    <property type="match status" value="1"/>
</dbReference>
<gene>
    <name evidence="2" type="ORF">G3I53_06985</name>
</gene>
<protein>
    <submittedName>
        <fullName evidence="2">Helix-turn-helix domain-containing protein</fullName>
    </submittedName>
</protein>